<feature type="region of interest" description="Disordered" evidence="1">
    <location>
        <begin position="361"/>
        <end position="391"/>
    </location>
</feature>
<evidence type="ECO:0000256" key="2">
    <source>
        <dbReference type="SAM" id="SignalP"/>
    </source>
</evidence>
<feature type="chain" id="PRO_5012051308" evidence="2">
    <location>
        <begin position="23"/>
        <end position="421"/>
    </location>
</feature>
<accession>A0A1R1PXQ1</accession>
<organism evidence="3 4">
    <name type="scientific">Zancudomyces culisetae</name>
    <name type="common">Gut fungus</name>
    <name type="synonym">Smittium culisetae</name>
    <dbReference type="NCBI Taxonomy" id="1213189"/>
    <lineage>
        <taxon>Eukaryota</taxon>
        <taxon>Fungi</taxon>
        <taxon>Fungi incertae sedis</taxon>
        <taxon>Zoopagomycota</taxon>
        <taxon>Kickxellomycotina</taxon>
        <taxon>Harpellomycetes</taxon>
        <taxon>Harpellales</taxon>
        <taxon>Legeriomycetaceae</taxon>
        <taxon>Zancudomyces</taxon>
    </lineage>
</organism>
<sequence length="421" mass="46648">MRYHVLFRYLISVTIILNTTNGRALDGVVSGNIDASIHVTQKKRNLDTDKPVTYLYLKDAQKNQPRKERLNTRASELGMFFSCGKKFGYGVFFNEQMCSNCYCGKHGVECPLGNRCSMGSANIAKIDGSSSDPTFWVKYNACAAENGIAPFVSTDTKTRCYCTTEGKVCFPLETKDPGDVANLSFDECVKDHGTDFFTKDDDCSICICTTNGQKCYTKLCKSKGRVVDEKEEDTSSKPQKTDNVHGLSELGMGFCVVTSTEIVTSTSIRFVGMSLPVVNTVFSTVLVTKTNTDSLQTIDPEEEKEEDMEEVIEQEVETETKAEITTTRALFSTIDLNDIRRKNAEWSPIDRLQSRLESSTELLPSATADSGPKKAPSVDKSKESALHPRLKRNLPISSSSIGRRSSFLTKALPILLVSLFF</sequence>
<gene>
    <name evidence="3" type="ORF">AX774_g714</name>
</gene>
<name>A0A1R1PXQ1_ZANCU</name>
<keyword evidence="2" id="KW-0732">Signal</keyword>
<keyword evidence="4" id="KW-1185">Reference proteome</keyword>
<proteinExistence type="predicted"/>
<dbReference type="Proteomes" id="UP000188320">
    <property type="component" value="Unassembled WGS sequence"/>
</dbReference>
<dbReference type="EMBL" id="LSSK01000051">
    <property type="protein sequence ID" value="OMH85733.1"/>
    <property type="molecule type" value="Genomic_DNA"/>
</dbReference>
<evidence type="ECO:0000256" key="1">
    <source>
        <dbReference type="SAM" id="MobiDB-lite"/>
    </source>
</evidence>
<feature type="signal peptide" evidence="2">
    <location>
        <begin position="1"/>
        <end position="22"/>
    </location>
</feature>
<dbReference type="AlphaFoldDB" id="A0A1R1PXQ1"/>
<reference evidence="4" key="1">
    <citation type="submission" date="2017-01" db="EMBL/GenBank/DDBJ databases">
        <authorList>
            <person name="Wang Y."/>
            <person name="White M."/>
            <person name="Kvist S."/>
            <person name="Moncalvo J.-M."/>
        </authorList>
    </citation>
    <scope>NUCLEOTIDE SEQUENCE [LARGE SCALE GENOMIC DNA]</scope>
    <source>
        <strain evidence="4">COL-18-3</strain>
    </source>
</reference>
<feature type="compositionally biased region" description="Basic and acidic residues" evidence="1">
    <location>
        <begin position="376"/>
        <end position="386"/>
    </location>
</feature>
<evidence type="ECO:0000313" key="4">
    <source>
        <dbReference type="Proteomes" id="UP000188320"/>
    </source>
</evidence>
<protein>
    <submittedName>
        <fullName evidence="3">Uncharacterized protein</fullName>
    </submittedName>
</protein>
<evidence type="ECO:0000313" key="3">
    <source>
        <dbReference type="EMBL" id="OMH85733.1"/>
    </source>
</evidence>
<comment type="caution">
    <text evidence="3">The sequence shown here is derived from an EMBL/GenBank/DDBJ whole genome shotgun (WGS) entry which is preliminary data.</text>
</comment>